<keyword evidence="2 4" id="KW-0819">tRNA processing</keyword>
<gene>
    <name evidence="6" type="ORF">AB1Y20_018673</name>
</gene>
<name>A0AB34JQI4_PRYPA</name>
<dbReference type="InterPro" id="IPR020103">
    <property type="entry name" value="PsdUridine_synth_cat_dom_sf"/>
</dbReference>
<evidence type="ECO:0000256" key="1">
    <source>
        <dbReference type="ARBA" id="ARBA00009375"/>
    </source>
</evidence>
<dbReference type="SUPFAM" id="SSF55120">
    <property type="entry name" value="Pseudouridine synthase"/>
    <property type="match status" value="1"/>
</dbReference>
<dbReference type="PANTHER" id="PTHR11142">
    <property type="entry name" value="PSEUDOURIDYLATE SYNTHASE"/>
    <property type="match status" value="1"/>
</dbReference>
<dbReference type="InterPro" id="IPR020094">
    <property type="entry name" value="TruA/RsuA/RluB/E/F_N"/>
</dbReference>
<dbReference type="GO" id="GO:0160147">
    <property type="term" value="F:tRNA pseudouridine(38-40) synthase activity"/>
    <property type="evidence" value="ECO:0007669"/>
    <property type="project" value="UniProtKB-EC"/>
</dbReference>
<evidence type="ECO:0000256" key="4">
    <source>
        <dbReference type="RuleBase" id="RU003792"/>
    </source>
</evidence>
<comment type="catalytic activity">
    <reaction evidence="4">
        <text>uridine(38/39/40) in tRNA = pseudouridine(38/39/40) in tRNA</text>
        <dbReference type="Rhea" id="RHEA:22376"/>
        <dbReference type="Rhea" id="RHEA-COMP:10085"/>
        <dbReference type="Rhea" id="RHEA-COMP:10087"/>
        <dbReference type="ChEBI" id="CHEBI:65314"/>
        <dbReference type="ChEBI" id="CHEBI:65315"/>
        <dbReference type="EC" id="5.4.99.12"/>
    </reaction>
</comment>
<dbReference type="InterPro" id="IPR020097">
    <property type="entry name" value="PsdUridine_synth_TruA_a/b_dom"/>
</dbReference>
<feature type="domain" description="Pseudouridine synthase I TruA alpha/beta" evidence="5">
    <location>
        <begin position="184"/>
        <end position="302"/>
    </location>
</feature>
<keyword evidence="7" id="KW-1185">Reference proteome</keyword>
<dbReference type="Gene3D" id="3.30.70.580">
    <property type="entry name" value="Pseudouridine synthase I, catalytic domain, N-terminal subdomain"/>
    <property type="match status" value="1"/>
</dbReference>
<accession>A0AB34JQI4</accession>
<dbReference type="HAMAP" id="MF_00171">
    <property type="entry name" value="TruA"/>
    <property type="match status" value="1"/>
</dbReference>
<dbReference type="GO" id="GO:0003723">
    <property type="term" value="F:RNA binding"/>
    <property type="evidence" value="ECO:0007669"/>
    <property type="project" value="InterPro"/>
</dbReference>
<evidence type="ECO:0000256" key="3">
    <source>
        <dbReference type="ARBA" id="ARBA00023235"/>
    </source>
</evidence>
<evidence type="ECO:0000256" key="2">
    <source>
        <dbReference type="ARBA" id="ARBA00022694"/>
    </source>
</evidence>
<dbReference type="CDD" id="cd02570">
    <property type="entry name" value="PseudoU_synth_EcTruA"/>
    <property type="match status" value="1"/>
</dbReference>
<keyword evidence="3 4" id="KW-0413">Isomerase</keyword>
<feature type="domain" description="Pseudouridine synthase I TruA alpha/beta" evidence="5">
    <location>
        <begin position="24"/>
        <end position="79"/>
    </location>
</feature>
<evidence type="ECO:0000313" key="6">
    <source>
        <dbReference type="EMBL" id="KAL1523745.1"/>
    </source>
</evidence>
<evidence type="ECO:0000313" key="7">
    <source>
        <dbReference type="Proteomes" id="UP001515480"/>
    </source>
</evidence>
<dbReference type="EC" id="5.4.99.12" evidence="4"/>
<proteinExistence type="inferred from homology"/>
<dbReference type="EMBL" id="JBGBPQ010000005">
    <property type="protein sequence ID" value="KAL1523745.1"/>
    <property type="molecule type" value="Genomic_DNA"/>
</dbReference>
<dbReference type="AlphaFoldDB" id="A0AB34JQI4"/>
<dbReference type="PANTHER" id="PTHR11142:SF0">
    <property type="entry name" value="TRNA PSEUDOURIDINE SYNTHASE-LIKE 1"/>
    <property type="match status" value="1"/>
</dbReference>
<dbReference type="Proteomes" id="UP001515480">
    <property type="component" value="Unassembled WGS sequence"/>
</dbReference>
<protein>
    <recommendedName>
        <fullName evidence="4">tRNA pseudouridine synthase</fullName>
        <ecNumber evidence="4">5.4.99.12</ecNumber>
    </recommendedName>
</protein>
<reference evidence="6 7" key="1">
    <citation type="journal article" date="2024" name="Science">
        <title>Giant polyketide synthase enzymes in the biosynthesis of giant marine polyether toxins.</title>
        <authorList>
            <person name="Fallon T.R."/>
            <person name="Shende V.V."/>
            <person name="Wierzbicki I.H."/>
            <person name="Pendleton A.L."/>
            <person name="Watervoot N.F."/>
            <person name="Auber R.P."/>
            <person name="Gonzalez D.J."/>
            <person name="Wisecaver J.H."/>
            <person name="Moore B.S."/>
        </authorList>
    </citation>
    <scope>NUCLEOTIDE SEQUENCE [LARGE SCALE GENOMIC DNA]</scope>
    <source>
        <strain evidence="6 7">12B1</strain>
    </source>
</reference>
<comment type="similarity">
    <text evidence="1 4">Belongs to the tRNA pseudouridine synthase TruA family.</text>
</comment>
<dbReference type="InterPro" id="IPR001406">
    <property type="entry name" value="PsdUridine_synth_TruA"/>
</dbReference>
<dbReference type="Pfam" id="PF01416">
    <property type="entry name" value="PseudoU_synth_1"/>
    <property type="match status" value="2"/>
</dbReference>
<dbReference type="Gene3D" id="3.30.70.660">
    <property type="entry name" value="Pseudouridine synthase I, catalytic domain, C-terminal subdomain"/>
    <property type="match status" value="1"/>
</dbReference>
<organism evidence="6 7">
    <name type="scientific">Prymnesium parvum</name>
    <name type="common">Toxic golden alga</name>
    <dbReference type="NCBI Taxonomy" id="97485"/>
    <lineage>
        <taxon>Eukaryota</taxon>
        <taxon>Haptista</taxon>
        <taxon>Haptophyta</taxon>
        <taxon>Prymnesiophyceae</taxon>
        <taxon>Prymnesiales</taxon>
        <taxon>Prymnesiaceae</taxon>
        <taxon>Prymnesium</taxon>
    </lineage>
</organism>
<evidence type="ECO:0000259" key="5">
    <source>
        <dbReference type="Pfam" id="PF01416"/>
    </source>
</evidence>
<comment type="caution">
    <text evidence="6">The sequence shown here is derived from an EMBL/GenBank/DDBJ whole genome shotgun (WGS) entry which is preliminary data.</text>
</comment>
<dbReference type="GO" id="GO:0031119">
    <property type="term" value="P:tRNA pseudouridine synthesis"/>
    <property type="evidence" value="ECO:0007669"/>
    <property type="project" value="TreeGrafter"/>
</dbReference>
<dbReference type="InterPro" id="IPR020095">
    <property type="entry name" value="PsdUridine_synth_TruA_C"/>
</dbReference>
<sequence length="363" mass="38953">MREHVRPAYPRGGGGLRFRGKLSYDGTDFGGWQTQPSGNTVQDLLETRLSRLLRCPIHVAASGRTDAGVHAKGQIFHFELPPAASRPGLLAEVPADAAGLAEWHAASAAALGKALSGLPENTGLPPSVHVHGIWPAPPSFHARESRVGVCYAYTVLEGCGCPFTSRYCWAVGRRALDVERMAEAAQLLVGEHDFSTFAVRNPTDSRTPVKRMRRLDVTREPHYSGLAADGGGGVVVIRAECDRFLQHMMRLISGTLVQVGLGRVSVSDMASLLHACGRKDLSIASLVFKAPPQGLCLERCFYAEDCPDGWVVAKQMEQPCSDGVPTTTVAAGDNYTSMTDHEPTLVMNREALTGTDPLATPTA</sequence>